<dbReference type="InterPro" id="IPR014756">
    <property type="entry name" value="Ig_E-set"/>
</dbReference>
<keyword evidence="1" id="KW-0175">Coiled coil</keyword>
<dbReference type="InterPro" id="IPR025150">
    <property type="entry name" value="GH123_cat"/>
</dbReference>
<evidence type="ECO:0000313" key="3">
    <source>
        <dbReference type="EMBL" id="RKN84524.1"/>
    </source>
</evidence>
<feature type="domain" description="Glycoside hydrolase 123 catalytic" evidence="2">
    <location>
        <begin position="696"/>
        <end position="888"/>
    </location>
</feature>
<dbReference type="OrthoDB" id="177619at2"/>
<protein>
    <submittedName>
        <fullName evidence="3">DUF4091 domain-containing protein</fullName>
    </submittedName>
</protein>
<keyword evidence="4" id="KW-1185">Reference proteome</keyword>
<sequence>MMLKRHVRAWIGAALLGLLLNALSISSFVLADVSSPAFAASAPFASSVNLVVNPGFEQVSGGKPANWVMFNTSTYQSVTNIVYSGTSSVKLTNNLVGNGLRSSPIAITPGIGYKASVYSYNESGSSQLYLEFWDRNNTRIAVKTTGQSVGGVWTRMEASLAAPAGAVTATVLMYQSASNKGVAYFDDASLVIEPTTVPFTGLTELSRSPGIETGTAGEALLLKNVQPGQFAEYELTVAGTGFFNVQLVGATSAAGGRAEVLLDGAALGTMDFYGPDGGRTELVSSKMLTAGKHALKLQAVDKRPESAGFDLLPQQVTLFLDVLAEKLQQANAELERGQTLLDAAKIKLLPGGAAADAYLRGQAAELANQLQLLRDRGRQPIPDLTAANSLIAEAGKLSWTIRRFANFVDVRYARPGDRFGLATADSMELVYPLDLPCQCATGPASVSLAQGEYENMQAVVLPYGETLTDVAAHVAAVVGPNGKAVPESLLRASVAPLGSVKVTATGQYSIPATVNSPGNYYGWTPDPIRTDLSRIKVPSGTMQPYWIELYASPQIEPGDYKVTVTFQAAGLPVESLDVTVKVWPIRIADRPQLATSMTTNPESIYLTYGVTDPEAKERLKDSYFDFLETFKIEPDLIYRNTPPTVAELKKIESKWGLHQFNVLYIDPRVGFDLSKPESWQQRIDYLLGTIGDAMAEYEQAGLADKAYIYGFDETRTEYNALVKEILRQIKARFPNVPVMSTYLDSTLGAQSGLAGLIDIWVPGVQAINHNARATAQQRGDQVYWYLHASVKSPNPNWFNGYLPSDTRVLLGPLSHKFNLDGFLYYNINRWIGRKPMSDGILSNWDPRTYTNADGDGSLYYPGPNGPLASQRLQNFRDGMEDYNLLEVLGERIDQAQQRGDAAELLTAARKLLAADSVATDQANFTKNAALYRLWREDVAAMIIRLSNPGSAAAPGKPVLSDDNGQDTGLSDGHYNIRMDMWWGPNGTTYKLYENGRPIDTRTLTGHTPDAQSTVTSVTYRANGVYKYYAELSNAYGTTRSDVLTVTVTQAAPGQPVLSHNNWDGDGSYQIEMNMWWGTNGKTYRLYENGVLIDSQPLTDRTPVAQSASTAIRNKPPGIYEYRAELTNYGGVTASATITVQVNK</sequence>
<evidence type="ECO:0000259" key="2">
    <source>
        <dbReference type="Pfam" id="PF13320"/>
    </source>
</evidence>
<dbReference type="SUPFAM" id="SSF81296">
    <property type="entry name" value="E set domains"/>
    <property type="match status" value="2"/>
</dbReference>
<reference evidence="3 4" key="1">
    <citation type="journal article" date="2007" name="Int. J. Syst. Evol. Microbiol.">
        <title>Paenibacillus ginsengarvi sp. nov., isolated from soil from ginseng cultivation.</title>
        <authorList>
            <person name="Yoon M.H."/>
            <person name="Ten L.N."/>
            <person name="Im W.T."/>
        </authorList>
    </citation>
    <scope>NUCLEOTIDE SEQUENCE [LARGE SCALE GENOMIC DNA]</scope>
    <source>
        <strain evidence="3 4">KCTC 13059</strain>
    </source>
</reference>
<feature type="coiled-coil region" evidence="1">
    <location>
        <begin position="320"/>
        <end position="347"/>
    </location>
</feature>
<evidence type="ECO:0000313" key="4">
    <source>
        <dbReference type="Proteomes" id="UP000282311"/>
    </source>
</evidence>
<dbReference type="EMBL" id="RBAH01000008">
    <property type="protein sequence ID" value="RKN84524.1"/>
    <property type="molecule type" value="Genomic_DNA"/>
</dbReference>
<gene>
    <name evidence="3" type="ORF">D7M11_13685</name>
</gene>
<dbReference type="Proteomes" id="UP000282311">
    <property type="component" value="Unassembled WGS sequence"/>
</dbReference>
<dbReference type="RefSeq" id="WP_120747780.1">
    <property type="nucleotide sequence ID" value="NZ_RBAH01000008.1"/>
</dbReference>
<proteinExistence type="predicted"/>
<name>A0A3B0CIX5_9BACL</name>
<dbReference type="InterPro" id="IPR013783">
    <property type="entry name" value="Ig-like_fold"/>
</dbReference>
<dbReference type="AlphaFoldDB" id="A0A3B0CIX5"/>
<organism evidence="3 4">
    <name type="scientific">Paenibacillus ginsengarvi</name>
    <dbReference type="NCBI Taxonomy" id="400777"/>
    <lineage>
        <taxon>Bacteria</taxon>
        <taxon>Bacillati</taxon>
        <taxon>Bacillota</taxon>
        <taxon>Bacilli</taxon>
        <taxon>Bacillales</taxon>
        <taxon>Paenibacillaceae</taxon>
        <taxon>Paenibacillus</taxon>
    </lineage>
</organism>
<accession>A0A3B0CIX5</accession>
<dbReference type="InterPro" id="IPR008979">
    <property type="entry name" value="Galactose-bd-like_sf"/>
</dbReference>
<dbReference type="Pfam" id="PF13320">
    <property type="entry name" value="GH123_cat"/>
    <property type="match status" value="1"/>
</dbReference>
<dbReference type="Gene3D" id="2.60.40.10">
    <property type="entry name" value="Immunoglobulins"/>
    <property type="match status" value="2"/>
</dbReference>
<comment type="caution">
    <text evidence="3">The sequence shown here is derived from an EMBL/GenBank/DDBJ whole genome shotgun (WGS) entry which is preliminary data.</text>
</comment>
<evidence type="ECO:0000256" key="1">
    <source>
        <dbReference type="SAM" id="Coils"/>
    </source>
</evidence>
<dbReference type="SUPFAM" id="SSF49785">
    <property type="entry name" value="Galactose-binding domain-like"/>
    <property type="match status" value="2"/>
</dbReference>
<dbReference type="Gene3D" id="2.60.120.260">
    <property type="entry name" value="Galactose-binding domain-like"/>
    <property type="match status" value="2"/>
</dbReference>